<sequence>MRLPRRVPWAHVGELDQVCSWIYADENDIDAKVLAVNRLASWRAITSLPHALESTHALLTAMLQETALQGQGSSSYLSLRQSYATAVIRLVNGLVDPLQLGAYARSINSIAAQLGLPAWLVELRHAATHEDLPSIDVLREAARQAMTWLLHNYFLPTLNPSVPSASQLQRPALRSPSPFLKQYKALAKATARDASLAIKYKHDIARILREVERWIAEAKVAAPVAATAWDDIDSDEGDEGDARERWALERFADALLGKGALVPLSKKKRILSNEPLHPSPFILNIWTPLLAHLQSLHPNLAAVLVTKAVSHLTSEEQITQTTDADVVMLDAEEDKQRRDASYDRCVAGWAKWLVDTYGSKIDDDFEDGDTDLNRADVVSKLVAALGPTRTVSGTREKIAQELLRALSKGHHALETASSLVLSLPTPTSSSTWQEADIQLMHGRLSQLLSLHTGPSAVGTNDATEDVDATPETNTDPASRLPPGWRKLSRDEGWKPSPIGAFVHCVAA</sequence>
<keyword evidence="3" id="KW-1185">Reference proteome</keyword>
<dbReference type="InterPro" id="IPR007174">
    <property type="entry name" value="Las1"/>
</dbReference>
<dbReference type="RefSeq" id="XP_047778772.1">
    <property type="nucleotide sequence ID" value="XM_047925700.1"/>
</dbReference>
<dbReference type="PANTHER" id="PTHR15002">
    <property type="entry name" value="RIBOSOMAL BIOGENESIS PROTEIN LAS1L"/>
    <property type="match status" value="1"/>
</dbReference>
<dbReference type="EMBL" id="JADCUA010000010">
    <property type="protein sequence ID" value="KAH9836534.1"/>
    <property type="molecule type" value="Genomic_DNA"/>
</dbReference>
<reference evidence="2 3" key="1">
    <citation type="journal article" date="2021" name="Environ. Microbiol.">
        <title>Gene family expansions and transcriptome signatures uncover fungal adaptations to wood decay.</title>
        <authorList>
            <person name="Hage H."/>
            <person name="Miyauchi S."/>
            <person name="Viragh M."/>
            <person name="Drula E."/>
            <person name="Min B."/>
            <person name="Chaduli D."/>
            <person name="Navarro D."/>
            <person name="Favel A."/>
            <person name="Norest M."/>
            <person name="Lesage-Meessen L."/>
            <person name="Balint B."/>
            <person name="Merenyi Z."/>
            <person name="de Eugenio L."/>
            <person name="Morin E."/>
            <person name="Martinez A.T."/>
            <person name="Baldrian P."/>
            <person name="Stursova M."/>
            <person name="Martinez M.J."/>
            <person name="Novotny C."/>
            <person name="Magnuson J.K."/>
            <person name="Spatafora J.W."/>
            <person name="Maurice S."/>
            <person name="Pangilinan J."/>
            <person name="Andreopoulos W."/>
            <person name="LaButti K."/>
            <person name="Hundley H."/>
            <person name="Na H."/>
            <person name="Kuo A."/>
            <person name="Barry K."/>
            <person name="Lipzen A."/>
            <person name="Henrissat B."/>
            <person name="Riley R."/>
            <person name="Ahrendt S."/>
            <person name="Nagy L.G."/>
            <person name="Grigoriev I.V."/>
            <person name="Martin F."/>
            <person name="Rosso M.N."/>
        </authorList>
    </citation>
    <scope>NUCLEOTIDE SEQUENCE [LARGE SCALE GENOMIC DNA]</scope>
    <source>
        <strain evidence="2 3">CIRM-BRFM 1785</strain>
    </source>
</reference>
<evidence type="ECO:0000313" key="3">
    <source>
        <dbReference type="Proteomes" id="UP000814176"/>
    </source>
</evidence>
<evidence type="ECO:0000256" key="1">
    <source>
        <dbReference type="SAM" id="MobiDB-lite"/>
    </source>
</evidence>
<dbReference type="Pfam" id="PF04031">
    <property type="entry name" value="Las1"/>
    <property type="match status" value="1"/>
</dbReference>
<gene>
    <name evidence="2" type="ORF">C8Q71DRAFT_796776</name>
</gene>
<name>A0ABQ8KFJ4_9APHY</name>
<feature type="region of interest" description="Disordered" evidence="1">
    <location>
        <begin position="451"/>
        <end position="491"/>
    </location>
</feature>
<evidence type="ECO:0000313" key="2">
    <source>
        <dbReference type="EMBL" id="KAH9836534.1"/>
    </source>
</evidence>
<protein>
    <submittedName>
        <fullName evidence="2">Las1-domain-containing protein</fullName>
    </submittedName>
</protein>
<dbReference type="GeneID" id="72006432"/>
<proteinExistence type="predicted"/>
<comment type="caution">
    <text evidence="2">The sequence shown here is derived from an EMBL/GenBank/DDBJ whole genome shotgun (WGS) entry which is preliminary data.</text>
</comment>
<organism evidence="2 3">
    <name type="scientific">Rhodofomes roseus</name>
    <dbReference type="NCBI Taxonomy" id="34475"/>
    <lineage>
        <taxon>Eukaryota</taxon>
        <taxon>Fungi</taxon>
        <taxon>Dikarya</taxon>
        <taxon>Basidiomycota</taxon>
        <taxon>Agaricomycotina</taxon>
        <taxon>Agaricomycetes</taxon>
        <taxon>Polyporales</taxon>
        <taxon>Rhodofomes</taxon>
    </lineage>
</organism>
<dbReference type="Proteomes" id="UP000814176">
    <property type="component" value="Unassembled WGS sequence"/>
</dbReference>
<dbReference type="PANTHER" id="PTHR15002:SF0">
    <property type="entry name" value="RIBOSOMAL BIOGENESIS PROTEIN LAS1L"/>
    <property type="match status" value="1"/>
</dbReference>
<accession>A0ABQ8KFJ4</accession>